<evidence type="ECO:0000313" key="3">
    <source>
        <dbReference type="EMBL" id="RUM99308.1"/>
    </source>
</evidence>
<gene>
    <name evidence="3" type="ORF">EET67_03885</name>
</gene>
<dbReference type="OrthoDB" id="1826980at2"/>
<dbReference type="AlphaFoldDB" id="A0A432VAV6"/>
<feature type="compositionally biased region" description="Basic and acidic residues" evidence="1">
    <location>
        <begin position="418"/>
        <end position="435"/>
    </location>
</feature>
<dbReference type="EMBL" id="RKST01000002">
    <property type="protein sequence ID" value="RUM99308.1"/>
    <property type="molecule type" value="Genomic_DNA"/>
</dbReference>
<feature type="compositionally biased region" description="Basic and acidic residues" evidence="1">
    <location>
        <begin position="442"/>
        <end position="460"/>
    </location>
</feature>
<evidence type="ECO:0000259" key="2">
    <source>
        <dbReference type="Pfam" id="PF03432"/>
    </source>
</evidence>
<feature type="domain" description="MobA/VirD2-like nuclease" evidence="2">
    <location>
        <begin position="23"/>
        <end position="144"/>
    </location>
</feature>
<sequence>MILKGNQRTGAADLATHLSNEYDNTRVEIVQLRGVVADDLHGALAEFTGIARATRCKQPLYSLAINPAEPLSREQYMAAIDHIEGKLGLSGQPRAVVFHVKNGREHCHVVWSRIDVANMRAVPMSHDRMKLRTCARELAHAYGLPLPAGLAEDRGDARFEKTRDVTFAEKAMAEASGITPEQRRSTVTAIYRSSDTAETFRAGLERAGYVLAQGERRAYVVVDRAGHVHALARQIDGARTKDVKARLASMPAETLPTVGAAQAEQAARQRAVDERLREKARQRGAKSAADLAAKQVARRNRVIDERSQKLALTHASERMALHAAQKAEDGRLFNVLAGKLFELLERVPGLRSVVGHLRRNPTLNPAERHRLENEALDRRHGREKKGIERREAALDMIEARERRSLIRDLVRETRVEDQLRMAQTEQREREVRETAQDITGTKSDESSRSAADERRARMQERLAQARPKPAGPQRGGPSWE</sequence>
<evidence type="ECO:0000256" key="1">
    <source>
        <dbReference type="SAM" id="MobiDB-lite"/>
    </source>
</evidence>
<dbReference type="Proteomes" id="UP000281647">
    <property type="component" value="Unassembled WGS sequence"/>
</dbReference>
<proteinExistence type="predicted"/>
<evidence type="ECO:0000313" key="4">
    <source>
        <dbReference type="Proteomes" id="UP000281647"/>
    </source>
</evidence>
<dbReference type="Pfam" id="PF03432">
    <property type="entry name" value="Relaxase"/>
    <property type="match status" value="1"/>
</dbReference>
<protein>
    <submittedName>
        <fullName evidence="3">Relaxase</fullName>
    </submittedName>
</protein>
<dbReference type="InterPro" id="IPR005094">
    <property type="entry name" value="Endonuclease_MobA/VirD2"/>
</dbReference>
<accession>A0A432VAV6</accession>
<organism evidence="3 4">
    <name type="scientific">Borborobacter arsenicus</name>
    <dbReference type="NCBI Taxonomy" id="1851146"/>
    <lineage>
        <taxon>Bacteria</taxon>
        <taxon>Pseudomonadati</taxon>
        <taxon>Pseudomonadota</taxon>
        <taxon>Alphaproteobacteria</taxon>
        <taxon>Hyphomicrobiales</taxon>
        <taxon>Phyllobacteriaceae</taxon>
        <taxon>Borborobacter</taxon>
    </lineage>
</organism>
<keyword evidence="4" id="KW-1185">Reference proteome</keyword>
<reference evidence="3 4" key="1">
    <citation type="submission" date="2018-11" db="EMBL/GenBank/DDBJ databases">
        <title>Pseudaminobacter arsenicus sp. nov., an arsenic-resistant bacterium isolated from arsenic-rich aquifers.</title>
        <authorList>
            <person name="Mu Y."/>
        </authorList>
    </citation>
    <scope>NUCLEOTIDE SEQUENCE [LARGE SCALE GENOMIC DNA]</scope>
    <source>
        <strain evidence="3 4">CB3</strain>
    </source>
</reference>
<dbReference type="RefSeq" id="WP_128624300.1">
    <property type="nucleotide sequence ID" value="NZ_ML133508.1"/>
</dbReference>
<comment type="caution">
    <text evidence="3">The sequence shown here is derived from an EMBL/GenBank/DDBJ whole genome shotgun (WGS) entry which is preliminary data.</text>
</comment>
<name>A0A432VAV6_9HYPH</name>
<feature type="region of interest" description="Disordered" evidence="1">
    <location>
        <begin position="418"/>
        <end position="480"/>
    </location>
</feature>